<dbReference type="CDD" id="cd23814">
    <property type="entry name" value="UEV_AKTIP"/>
    <property type="match status" value="1"/>
</dbReference>
<feature type="compositionally biased region" description="Low complexity" evidence="1">
    <location>
        <begin position="20"/>
        <end position="37"/>
    </location>
</feature>
<dbReference type="AlphaFoldDB" id="L8GMM6"/>
<evidence type="ECO:0000256" key="1">
    <source>
        <dbReference type="SAM" id="MobiDB-lite"/>
    </source>
</evidence>
<accession>L8GMM6</accession>
<organism evidence="3 4">
    <name type="scientific">Acanthamoeba castellanii (strain ATCC 30010 / Neff)</name>
    <dbReference type="NCBI Taxonomy" id="1257118"/>
    <lineage>
        <taxon>Eukaryota</taxon>
        <taxon>Amoebozoa</taxon>
        <taxon>Discosea</taxon>
        <taxon>Longamoebia</taxon>
        <taxon>Centramoebida</taxon>
        <taxon>Acanthamoebidae</taxon>
        <taxon>Acanthamoeba</taxon>
    </lineage>
</organism>
<reference evidence="3 4" key="1">
    <citation type="journal article" date="2013" name="Genome Biol.">
        <title>Genome of Acanthamoeba castellanii highlights extensive lateral gene transfer and early evolution of tyrosine kinase signaling.</title>
        <authorList>
            <person name="Clarke M."/>
            <person name="Lohan A.J."/>
            <person name="Liu B."/>
            <person name="Lagkouvardos I."/>
            <person name="Roy S."/>
            <person name="Zafar N."/>
            <person name="Bertelli C."/>
            <person name="Schilde C."/>
            <person name="Kianianmomeni A."/>
            <person name="Burglin T.R."/>
            <person name="Frech C."/>
            <person name="Turcotte B."/>
            <person name="Kopec K.O."/>
            <person name="Synnott J.M."/>
            <person name="Choo C."/>
            <person name="Paponov I."/>
            <person name="Finkler A."/>
            <person name="Soon Heng Tan C."/>
            <person name="Hutchins A.P."/>
            <person name="Weinmeier T."/>
            <person name="Rattei T."/>
            <person name="Chu J.S."/>
            <person name="Gimenez G."/>
            <person name="Irimia M."/>
            <person name="Rigden D.J."/>
            <person name="Fitzpatrick D.A."/>
            <person name="Lorenzo-Morales J."/>
            <person name="Bateman A."/>
            <person name="Chiu C.H."/>
            <person name="Tang P."/>
            <person name="Hegemann P."/>
            <person name="Fromm H."/>
            <person name="Raoult D."/>
            <person name="Greub G."/>
            <person name="Miranda-Saavedra D."/>
            <person name="Chen N."/>
            <person name="Nash P."/>
            <person name="Ginger M.L."/>
            <person name="Horn M."/>
            <person name="Schaap P."/>
            <person name="Caler L."/>
            <person name="Loftus B."/>
        </authorList>
    </citation>
    <scope>NUCLEOTIDE SEQUENCE [LARGE SCALE GENOMIC DNA]</scope>
    <source>
        <strain evidence="3 4">Neff</strain>
    </source>
</reference>
<evidence type="ECO:0000313" key="4">
    <source>
        <dbReference type="Proteomes" id="UP000011083"/>
    </source>
</evidence>
<dbReference type="PANTHER" id="PTHR24067">
    <property type="entry name" value="UBIQUITIN-CONJUGATING ENZYME E2"/>
    <property type="match status" value="1"/>
</dbReference>
<dbReference type="SMART" id="SM00212">
    <property type="entry name" value="UBCc"/>
    <property type="match status" value="1"/>
</dbReference>
<dbReference type="InterPro" id="IPR000608">
    <property type="entry name" value="UBC"/>
</dbReference>
<dbReference type="PROSITE" id="PS50127">
    <property type="entry name" value="UBC_2"/>
    <property type="match status" value="1"/>
</dbReference>
<evidence type="ECO:0000313" key="3">
    <source>
        <dbReference type="EMBL" id="ELR14320.1"/>
    </source>
</evidence>
<feature type="domain" description="UBC core" evidence="2">
    <location>
        <begin position="59"/>
        <end position="206"/>
    </location>
</feature>
<proteinExistence type="predicted"/>
<gene>
    <name evidence="3" type="ORF">ACA1_107410</name>
</gene>
<dbReference type="Pfam" id="PF00179">
    <property type="entry name" value="UQ_con"/>
    <property type="match status" value="1"/>
</dbReference>
<protein>
    <submittedName>
        <fullName evidence="3">Ubiquitinconjugating enzyme subfamily protein</fullName>
    </submittedName>
</protein>
<dbReference type="GeneID" id="14914864"/>
<dbReference type="VEuPathDB" id="AmoebaDB:ACA1_107410"/>
<dbReference type="KEGG" id="acan:ACA1_107410"/>
<evidence type="ECO:0000259" key="2">
    <source>
        <dbReference type="PROSITE" id="PS50127"/>
    </source>
</evidence>
<dbReference type="SUPFAM" id="SSF54495">
    <property type="entry name" value="UBC-like"/>
    <property type="match status" value="1"/>
</dbReference>
<sequence>MEERDDAQATPAVEGPGNDSTTHTTNPSSSTPTAYSAGAAEKGQLKIDTFVEEKYAPYLREYTVLIEYKQLPQHVPSGVFVLPSLQSLFEWHGVMFIRQGLYKKGVFKFVLSIPEAYPDAAPTLRFVTPVFHPLVSAQGEVDLTRAFPRWVAYRDQIWCVLAHVKKLFYHIQADNPLNADAAAKFLAADASEFEQSAVKCVEDSLKDVYINPTDSSLRFAEWNQHFENLRNYILEKEDENEGIISWVSKGVSKIINIRY</sequence>
<dbReference type="RefSeq" id="XP_004336333.1">
    <property type="nucleotide sequence ID" value="XM_004336285.1"/>
</dbReference>
<dbReference type="OMA" id="WGFPEWR"/>
<dbReference type="Proteomes" id="UP000011083">
    <property type="component" value="Unassembled WGS sequence"/>
</dbReference>
<dbReference type="InterPro" id="IPR050113">
    <property type="entry name" value="Ub_conjugating_enzyme"/>
</dbReference>
<dbReference type="STRING" id="1257118.L8GMM6"/>
<dbReference type="OrthoDB" id="5596422at2759"/>
<keyword evidence="4" id="KW-1185">Reference proteome</keyword>
<dbReference type="EMBL" id="KB008060">
    <property type="protein sequence ID" value="ELR14320.1"/>
    <property type="molecule type" value="Genomic_DNA"/>
</dbReference>
<name>L8GMM6_ACACF</name>
<feature type="region of interest" description="Disordered" evidence="1">
    <location>
        <begin position="1"/>
        <end position="37"/>
    </location>
</feature>
<dbReference type="Gene3D" id="3.10.110.10">
    <property type="entry name" value="Ubiquitin Conjugating Enzyme"/>
    <property type="match status" value="1"/>
</dbReference>
<dbReference type="InterPro" id="IPR016135">
    <property type="entry name" value="UBQ-conjugating_enzyme/RWD"/>
</dbReference>